<dbReference type="Pfam" id="PF00004">
    <property type="entry name" value="AAA"/>
    <property type="match status" value="2"/>
</dbReference>
<dbReference type="CDD" id="cd19481">
    <property type="entry name" value="RecA-like_protease"/>
    <property type="match status" value="1"/>
</dbReference>
<dbReference type="Pfam" id="PF22977">
    <property type="entry name" value="WHD"/>
    <property type="match status" value="1"/>
</dbReference>
<dbReference type="Gene3D" id="3.40.50.300">
    <property type="entry name" value="P-loop containing nucleotide triphosphate hydrolases"/>
    <property type="match status" value="2"/>
</dbReference>
<dbReference type="EMBL" id="CP121687">
    <property type="protein sequence ID" value="WZL71126.1"/>
    <property type="molecule type" value="Genomic_DNA"/>
</dbReference>
<protein>
    <submittedName>
        <fullName evidence="2">ATP-binding protein</fullName>
    </submittedName>
</protein>
<evidence type="ECO:0000259" key="1">
    <source>
        <dbReference type="SMART" id="SM00382"/>
    </source>
</evidence>
<dbReference type="InterPro" id="IPR027417">
    <property type="entry name" value="P-loop_NTPase"/>
</dbReference>
<dbReference type="Gene3D" id="1.10.8.60">
    <property type="match status" value="1"/>
</dbReference>
<feature type="domain" description="AAA+ ATPase" evidence="1">
    <location>
        <begin position="268"/>
        <end position="390"/>
    </location>
</feature>
<reference evidence="2 3" key="1">
    <citation type="submission" date="2023-03" db="EMBL/GenBank/DDBJ databases">
        <title>Novel Species.</title>
        <authorList>
            <person name="Ma S."/>
        </authorList>
    </citation>
    <scope>NUCLEOTIDE SEQUENCE [LARGE SCALE GENOMIC DNA]</scope>
    <source>
        <strain evidence="2 3">LIND6LT2</strain>
    </source>
</reference>
<feature type="domain" description="AAA+ ATPase" evidence="1">
    <location>
        <begin position="516"/>
        <end position="648"/>
    </location>
</feature>
<dbReference type="GO" id="GO:0005524">
    <property type="term" value="F:ATP binding"/>
    <property type="evidence" value="ECO:0007669"/>
    <property type="project" value="UniProtKB-KW"/>
</dbReference>
<accession>A0ABZ2Y909</accession>
<dbReference type="RefSeq" id="WP_341878091.1">
    <property type="nucleotide sequence ID" value="NZ_CP121687.1"/>
</dbReference>
<dbReference type="InterPro" id="IPR003593">
    <property type="entry name" value="AAA+_ATPase"/>
</dbReference>
<dbReference type="Proteomes" id="UP001486565">
    <property type="component" value="Chromosome"/>
</dbReference>
<dbReference type="PANTHER" id="PTHR23077:SF117">
    <property type="entry name" value="AAA+ ATPASE DOMAIN-CONTAINING PROTEIN"/>
    <property type="match status" value="1"/>
</dbReference>
<dbReference type="SUPFAM" id="SSF52540">
    <property type="entry name" value="P-loop containing nucleoside triphosphate hydrolases"/>
    <property type="match status" value="2"/>
</dbReference>
<dbReference type="InterPro" id="IPR050168">
    <property type="entry name" value="AAA_ATPase_domain"/>
</dbReference>
<name>A0ABZ2Y909_9FIRM</name>
<keyword evidence="2" id="KW-0547">Nucleotide-binding</keyword>
<gene>
    <name evidence="2" type="ORF">QBE51_06315</name>
</gene>
<dbReference type="SMART" id="SM00382">
    <property type="entry name" value="AAA"/>
    <property type="match status" value="2"/>
</dbReference>
<keyword evidence="3" id="KW-1185">Reference proteome</keyword>
<evidence type="ECO:0000313" key="2">
    <source>
        <dbReference type="EMBL" id="WZL71126.1"/>
    </source>
</evidence>
<sequence length="737" mass="85831">MSVYFTNKFDIDSKDKPYKSNFEYLQDLLKLLELQLFLLFKQSEEHSGQNPNKFKGIVLSKTDISNILGNSDSSDEEETDLILEAIDLGKNYIENRTLLTLKKEMFLPLEYVVAAFTLSEFEKLCILLSLSIEMDKKYESIYAYLQNDITSKYPTIDLCLKLYSQSQSNKFFVLSHLNKNSKLFRYFYPFDTLVNENTSLLSKKLILDDRLVSFILGAHSSNAQIESYAQIFFNVEELPPLLTDEDIQHKLKNLLDKKLKLTMNSNGKKNLIFIKGPSGCGKKLHIKYICKTFNVNCILVDLSSIYQKENFEDILRILSRESILQQAIICFYNFHEVISENEQENKKLYYFLDSFNSFSNTLFLTSHENWKPKKNLRTYEFFKIDFDYPDTLVRKEIWEKLSRDYPMDPSLDLNFIADKFIFTPNQIEKALMNSKNIAIWNHSKYITEEHLNEACYNQTCHNLEKKATLIKPIYSWNDIILPKEQIKELKDASNQVKFKHVVLNQWGFDSKLSYGKGLSIMFAGPPGTGKTMAAQVIAKEVNMEIYKIDLSQVVSKYIGETEKNLKEIFDEAKNSNTILFFDETDAILGKRSDVKDAHDRYSNLEVSFLLQKMEEHTGVTILATNHLQNIDEAFIRRINFIIHFPFPDEESRKKIWEKIFPDQTPLDDDIDFKYLAKNFEISGGNIKNIALSAAFLAASENTSVGMYQILSALKHELRKQGKILLREDFGEYYYYLE</sequence>
<dbReference type="PANTHER" id="PTHR23077">
    <property type="entry name" value="AAA-FAMILY ATPASE"/>
    <property type="match status" value="1"/>
</dbReference>
<proteinExistence type="predicted"/>
<organism evidence="2 3">
    <name type="scientific">Defluviitalea saccharophila</name>
    <dbReference type="NCBI Taxonomy" id="879970"/>
    <lineage>
        <taxon>Bacteria</taxon>
        <taxon>Bacillati</taxon>
        <taxon>Bacillota</taxon>
        <taxon>Clostridia</taxon>
        <taxon>Lachnospirales</taxon>
        <taxon>Defluviitaleaceae</taxon>
        <taxon>Defluviitalea</taxon>
    </lineage>
</organism>
<dbReference type="InterPro" id="IPR003959">
    <property type="entry name" value="ATPase_AAA_core"/>
</dbReference>
<keyword evidence="2" id="KW-0067">ATP-binding</keyword>
<dbReference type="InterPro" id="IPR054472">
    <property type="entry name" value="WHD"/>
</dbReference>
<evidence type="ECO:0000313" key="3">
    <source>
        <dbReference type="Proteomes" id="UP001486565"/>
    </source>
</evidence>